<proteinExistence type="predicted"/>
<dbReference type="SUPFAM" id="SSF56801">
    <property type="entry name" value="Acetyl-CoA synthetase-like"/>
    <property type="match status" value="1"/>
</dbReference>
<dbReference type="Gene3D" id="3.40.50.12780">
    <property type="entry name" value="N-terminal domain of ligase-like"/>
    <property type="match status" value="1"/>
</dbReference>
<keyword evidence="2" id="KW-0597">Phosphoprotein</keyword>
<accession>A0A1H1AXD2</accession>
<dbReference type="RefSeq" id="WP_074561264.1">
    <property type="nucleotide sequence ID" value="NZ_FNKE01000002.1"/>
</dbReference>
<dbReference type="InterPro" id="IPR045851">
    <property type="entry name" value="AMP-bd_C_sf"/>
</dbReference>
<dbReference type="OrthoDB" id="2203190at2"/>
<gene>
    <name evidence="4" type="ORF">SAMN05216392_1732</name>
</gene>
<dbReference type="InterPro" id="IPR042099">
    <property type="entry name" value="ANL_N_sf"/>
</dbReference>
<dbReference type="InterPro" id="IPR020845">
    <property type="entry name" value="AMP-binding_CS"/>
</dbReference>
<evidence type="ECO:0000256" key="2">
    <source>
        <dbReference type="ARBA" id="ARBA00022553"/>
    </source>
</evidence>
<dbReference type="Pfam" id="PF00501">
    <property type="entry name" value="AMP-binding"/>
    <property type="match status" value="1"/>
</dbReference>
<dbReference type="InterPro" id="IPR000873">
    <property type="entry name" value="AMP-dep_synth/lig_dom"/>
</dbReference>
<protein>
    <submittedName>
        <fullName evidence="4">AMP-binding enzyme</fullName>
    </submittedName>
</protein>
<dbReference type="PROSITE" id="PS00455">
    <property type="entry name" value="AMP_BINDING"/>
    <property type="match status" value="1"/>
</dbReference>
<evidence type="ECO:0000259" key="3">
    <source>
        <dbReference type="Pfam" id="PF00501"/>
    </source>
</evidence>
<dbReference type="AlphaFoldDB" id="A0A1H1AXD2"/>
<feature type="domain" description="AMP-dependent synthetase/ligase" evidence="3">
    <location>
        <begin position="15"/>
        <end position="351"/>
    </location>
</feature>
<dbReference type="PANTHER" id="PTHR44845:SF6">
    <property type="entry name" value="BETA-ALANINE-ACTIVATING ENZYME"/>
    <property type="match status" value="1"/>
</dbReference>
<organism evidence="4 5">
    <name type="scientific">Streptococcus equinus</name>
    <name type="common">Streptococcus bovis</name>
    <dbReference type="NCBI Taxonomy" id="1335"/>
    <lineage>
        <taxon>Bacteria</taxon>
        <taxon>Bacillati</taxon>
        <taxon>Bacillota</taxon>
        <taxon>Bacilli</taxon>
        <taxon>Lactobacillales</taxon>
        <taxon>Streptococcaceae</taxon>
        <taxon>Streptococcus</taxon>
    </lineage>
</organism>
<evidence type="ECO:0000256" key="1">
    <source>
        <dbReference type="ARBA" id="ARBA00022450"/>
    </source>
</evidence>
<sequence length="957" mass="111843">MIENPINKLNKYLKDCPKKAIIIRENEKLTYEDIENYSNYVANRVGFDRTQKYIGFYLKDTIYTLGVYMAIYKLGGTPVPLTNSMSLMDSYQRMDDVNFNILLTDDVSEDVKKLSTRIRVIKLPQINDIKKEKLKYHVPFPHIVNLLPTSGTTGKPKKVQVTLKNLNWIMREYQKHYNLDSSSRMLCMTDYSWDVSMPEIMAPIYIGATSFVLPKNLTGFQKTSRLAEFTKKYSLTFLSLSPSYTFSIAKMLNARNFESVKTLVLGGENFSIQLVPLLKKIFPKETRIFNLYGPTEATVAVFTYEIKGDETDVVPIGKKYDGVKFKVLNEDNTPVQKGVLYVGGECLTDGYTDQELNESHFVIIDGDRYYNTGDIVYYDESGNLVFVGRIDDQISYHGSRIELREIEETIRLRTGINEVVSVFEKNKLVAFLHCEEDVDEVKVKEKISKIFPPHYHVIPIFVEEFFFNDHSKIDKKKMMSVYYYKNNTIDIKKAKYSDVVKEFDALLLDFGFRDFNEMDSLDKVRFLIEFEDTTKVKIPEELIPGIVNNKSFKDMLVNLLDDNQRDKESAKELSTKDDSFFIEQLEDYSEFLSFGGKTETGYLAKNYKQRNYRSYFIFDIKLNNQYSQVRHIIKQNLKELASHIDIVKIVLDDNNAERFSMIENYTPYIFKVYSFPEETVIKNFFEKEKSPLFIPVINTKENILRFYISHYIMDLSSYNLLAKIIYDIENINFKIDYNSNFLEFIKYIKNNSNSYKIDDATRLLPKSFKVSSISKNKIQVIEENFDVNYNIFNKPTSYALQAFYQISKKLFKENEQLKRVTGSIICDIRNFVDFDAEKIIGDIHSTLPIWVDKSESMDEMFLHFREILSLYQNGVNLKEIAFENGGEILRRWENLNFAINFLGETSDSSQMIESVKNVNYDEHHVVVMSDRDKYYIVFSSEIFKEADFSCQKSEESF</sequence>
<keyword evidence="1" id="KW-0596">Phosphopantetheine</keyword>
<evidence type="ECO:0000313" key="4">
    <source>
        <dbReference type="EMBL" id="SDQ44365.1"/>
    </source>
</evidence>
<name>A0A1H1AXD2_STREI</name>
<dbReference type="PANTHER" id="PTHR44845">
    <property type="entry name" value="CARRIER DOMAIN-CONTAINING PROTEIN"/>
    <property type="match status" value="1"/>
</dbReference>
<evidence type="ECO:0000313" key="5">
    <source>
        <dbReference type="Proteomes" id="UP000182870"/>
    </source>
</evidence>
<dbReference type="Gene3D" id="3.30.300.30">
    <property type="match status" value="1"/>
</dbReference>
<dbReference type="EMBL" id="FNKE01000002">
    <property type="protein sequence ID" value="SDQ44365.1"/>
    <property type="molecule type" value="Genomic_DNA"/>
</dbReference>
<reference evidence="4 5" key="1">
    <citation type="submission" date="2016-10" db="EMBL/GenBank/DDBJ databases">
        <authorList>
            <person name="de Groot N.N."/>
        </authorList>
    </citation>
    <scope>NUCLEOTIDE SEQUENCE [LARGE SCALE GENOMIC DNA]</scope>
    <source>
        <strain evidence="4 5">Sb05</strain>
    </source>
</reference>
<dbReference type="Proteomes" id="UP000182870">
    <property type="component" value="Unassembled WGS sequence"/>
</dbReference>